<evidence type="ECO:0000256" key="1">
    <source>
        <dbReference type="ARBA" id="ARBA00010515"/>
    </source>
</evidence>
<protein>
    <submittedName>
        <fullName evidence="5">Alpha/beta hydrolase</fullName>
    </submittedName>
</protein>
<dbReference type="InterPro" id="IPR029058">
    <property type="entry name" value="AB_hydrolase_fold"/>
</dbReference>
<organism evidence="5">
    <name type="scientific">Alsobacter sp. KACC 23698</name>
    <dbReference type="NCBI Taxonomy" id="3149229"/>
    <lineage>
        <taxon>Bacteria</taxon>
        <taxon>Pseudomonadati</taxon>
        <taxon>Pseudomonadota</taxon>
        <taxon>Alphaproteobacteria</taxon>
        <taxon>Hyphomicrobiales</taxon>
        <taxon>Alsobacteraceae</taxon>
        <taxon>Alsobacter</taxon>
    </lineage>
</organism>
<proteinExistence type="inferred from homology"/>
<dbReference type="GO" id="GO:0016787">
    <property type="term" value="F:hydrolase activity"/>
    <property type="evidence" value="ECO:0007669"/>
    <property type="project" value="UniProtKB-KW"/>
</dbReference>
<dbReference type="AlphaFoldDB" id="A0AAU7J8Y7"/>
<accession>A0AAU7J8Y7</accession>
<dbReference type="PANTHER" id="PTHR48081">
    <property type="entry name" value="AB HYDROLASE SUPERFAMILY PROTEIN C4A8.06C"/>
    <property type="match status" value="1"/>
</dbReference>
<comment type="similarity">
    <text evidence="1">Belongs to the 'GDXG' lipolytic enzyme family.</text>
</comment>
<sequence>MTLYVDPATQAFLVRARAQPAVDYRTMPPAEGRALFETLQRPLNFSPYEMAEIRDLTVPGPGGPIPARLFRPTPEPAAPVVLYAHGGGWTFGSIESHHALMQNLAGASGCAVLGLDYRLAPEHPFPAPLDDVLAGLDFIAQGGLGVHADASRVAVAGDSAGANLALGAMVARKAAGRPLPRTAALFYGCFAPIFDTPSHLRCGDGSYLLGTAGMRWYWANYLGEAAAAPPPAAAPLDADLAGLPPLYLNCAGLDPLTDDTLILAQRLADAGVRYRLDSWPGVLHGFMRMVRDVPAALAATRAAGGFLREEFARE</sequence>
<feature type="domain" description="Alpha/beta hydrolase fold-3" evidence="4">
    <location>
        <begin position="81"/>
        <end position="287"/>
    </location>
</feature>
<dbReference type="SUPFAM" id="SSF53474">
    <property type="entry name" value="alpha/beta-Hydrolases"/>
    <property type="match status" value="1"/>
</dbReference>
<evidence type="ECO:0000256" key="2">
    <source>
        <dbReference type="ARBA" id="ARBA00022801"/>
    </source>
</evidence>
<dbReference type="PROSITE" id="PS01174">
    <property type="entry name" value="LIPASE_GDXG_SER"/>
    <property type="match status" value="1"/>
</dbReference>
<dbReference type="EMBL" id="CP157484">
    <property type="protein sequence ID" value="XBO36841.1"/>
    <property type="molecule type" value="Genomic_DNA"/>
</dbReference>
<dbReference type="PANTHER" id="PTHR48081:SF8">
    <property type="entry name" value="ALPHA_BETA HYDROLASE FOLD-3 DOMAIN-CONTAINING PROTEIN-RELATED"/>
    <property type="match status" value="1"/>
</dbReference>
<reference evidence="5" key="1">
    <citation type="submission" date="2024-05" db="EMBL/GenBank/DDBJ databases">
        <authorList>
            <person name="Kim S."/>
            <person name="Heo J."/>
            <person name="Choi H."/>
            <person name="Choi Y."/>
            <person name="Kwon S.-W."/>
            <person name="Kim Y."/>
        </authorList>
    </citation>
    <scope>NUCLEOTIDE SEQUENCE</scope>
    <source>
        <strain evidence="5">KACC 23698</strain>
    </source>
</reference>
<gene>
    <name evidence="5" type="ORF">ABEG18_13930</name>
</gene>
<dbReference type="Gene3D" id="3.40.50.1820">
    <property type="entry name" value="alpha/beta hydrolase"/>
    <property type="match status" value="1"/>
</dbReference>
<evidence type="ECO:0000259" key="4">
    <source>
        <dbReference type="Pfam" id="PF07859"/>
    </source>
</evidence>
<dbReference type="InterPro" id="IPR050300">
    <property type="entry name" value="GDXG_lipolytic_enzyme"/>
</dbReference>
<keyword evidence="2 5" id="KW-0378">Hydrolase</keyword>
<dbReference type="RefSeq" id="WP_406853657.1">
    <property type="nucleotide sequence ID" value="NZ_CP157484.1"/>
</dbReference>
<dbReference type="InterPro" id="IPR033140">
    <property type="entry name" value="Lipase_GDXG_put_SER_AS"/>
</dbReference>
<name>A0AAU7J8Y7_9HYPH</name>
<dbReference type="InterPro" id="IPR013094">
    <property type="entry name" value="AB_hydrolase_3"/>
</dbReference>
<evidence type="ECO:0000313" key="5">
    <source>
        <dbReference type="EMBL" id="XBO36841.1"/>
    </source>
</evidence>
<evidence type="ECO:0000256" key="3">
    <source>
        <dbReference type="PROSITE-ProRule" id="PRU10038"/>
    </source>
</evidence>
<feature type="active site" evidence="3">
    <location>
        <position position="159"/>
    </location>
</feature>
<dbReference type="Pfam" id="PF07859">
    <property type="entry name" value="Abhydrolase_3"/>
    <property type="match status" value="1"/>
</dbReference>